<organism evidence="2 6">
    <name type="scientific">Jejuia pallidilutea</name>
    <dbReference type="NCBI Taxonomy" id="504487"/>
    <lineage>
        <taxon>Bacteria</taxon>
        <taxon>Pseudomonadati</taxon>
        <taxon>Bacteroidota</taxon>
        <taxon>Flavobacteriia</taxon>
        <taxon>Flavobacteriales</taxon>
        <taxon>Flavobacteriaceae</taxon>
        <taxon>Jejuia</taxon>
    </lineage>
</organism>
<dbReference type="EMBL" id="BBNR01000016">
    <property type="protein sequence ID" value="GAL68123.1"/>
    <property type="molecule type" value="Genomic_DNA"/>
</dbReference>
<dbReference type="PROSITE" id="PS50925">
    <property type="entry name" value="BLUF"/>
    <property type="match status" value="1"/>
</dbReference>
<evidence type="ECO:0000313" key="7">
    <source>
        <dbReference type="Proteomes" id="UP000030184"/>
    </source>
</evidence>
<name>A0A090VVX4_9FLAO</name>
<dbReference type="InterPro" id="IPR036046">
    <property type="entry name" value="Acylphosphatase-like_dom_sf"/>
</dbReference>
<dbReference type="OrthoDB" id="1122028at2"/>
<proteinExistence type="predicted"/>
<dbReference type="Pfam" id="PF04940">
    <property type="entry name" value="BLUF"/>
    <property type="match status" value="1"/>
</dbReference>
<dbReference type="EMBL" id="PVEO01000001">
    <property type="protein sequence ID" value="PQV51166.1"/>
    <property type="molecule type" value="Genomic_DNA"/>
</dbReference>
<feature type="domain" description="BLUF" evidence="1">
    <location>
        <begin position="2"/>
        <end position="93"/>
    </location>
</feature>
<evidence type="ECO:0000313" key="2">
    <source>
        <dbReference type="EMBL" id="GAL68123.1"/>
    </source>
</evidence>
<evidence type="ECO:0000313" key="8">
    <source>
        <dbReference type="Proteomes" id="UP000251545"/>
    </source>
</evidence>
<evidence type="ECO:0000313" key="5">
    <source>
        <dbReference type="EMBL" id="PQV51166.1"/>
    </source>
</evidence>
<dbReference type="Proteomes" id="UP000030184">
    <property type="component" value="Unassembled WGS sequence"/>
</dbReference>
<reference evidence="5 8" key="2">
    <citation type="submission" date="2018-02" db="EMBL/GenBank/DDBJ databases">
        <title>Genomic Encyclopedia of Archaeal and Bacterial Type Strains, Phase II (KMG-II): from individual species to whole genera.</title>
        <authorList>
            <person name="Goeker M."/>
        </authorList>
    </citation>
    <scope>NUCLEOTIDE SEQUENCE [LARGE SCALE GENOMIC DNA]</scope>
    <source>
        <strain evidence="5 8">DSM 21165</strain>
    </source>
</reference>
<dbReference type="EMBL" id="BBNY01000095">
    <property type="protein sequence ID" value="GAL91116.1"/>
    <property type="molecule type" value="Genomic_DNA"/>
</dbReference>
<evidence type="ECO:0000313" key="4">
    <source>
        <dbReference type="EMBL" id="GAL91116.1"/>
    </source>
</evidence>
<reference evidence="7" key="1">
    <citation type="journal article" date="2014" name="Genome Announc.">
        <title>Draft Genome Sequence of Marine Flavobacterium Jejuia pallidilutea Strain 11shimoA1 and Pigmentation Mutants.</title>
        <authorList>
            <person name="Takatani N."/>
            <person name="Nakanishi M."/>
            <person name="Meirelles P."/>
            <person name="Mino S."/>
            <person name="Suda W."/>
            <person name="Oshima K."/>
            <person name="Hattori M."/>
            <person name="Ohkuma M."/>
            <person name="Hosokawa M."/>
            <person name="Miyashita K."/>
            <person name="Thompson F.L."/>
            <person name="Niwa A."/>
            <person name="Sawabe T."/>
            <person name="Sawabe T."/>
        </authorList>
    </citation>
    <scope>NUCLEOTIDE SEQUENCE [LARGE SCALE GENOMIC DNA]</scope>
    <source>
        <strain evidence="7">JCM 19538</strain>
    </source>
</reference>
<accession>A0A090VVX4</accession>
<dbReference type="Proteomes" id="UP000029641">
    <property type="component" value="Unassembled WGS sequence"/>
</dbReference>
<comment type="caution">
    <text evidence="2">The sequence shown here is derived from an EMBL/GenBank/DDBJ whole genome shotgun (WGS) entry which is preliminary data.</text>
</comment>
<dbReference type="EMBL" id="BBNS01000015">
    <property type="protein sequence ID" value="GAL71727.1"/>
    <property type="molecule type" value="Genomic_DNA"/>
</dbReference>
<dbReference type="GO" id="GO:0071949">
    <property type="term" value="F:FAD binding"/>
    <property type="evidence" value="ECO:0007669"/>
    <property type="project" value="InterPro"/>
</dbReference>
<dbReference type="Gene3D" id="3.30.70.100">
    <property type="match status" value="1"/>
</dbReference>
<dbReference type="SMART" id="SM01034">
    <property type="entry name" value="BLUF"/>
    <property type="match status" value="1"/>
</dbReference>
<dbReference type="AlphaFoldDB" id="A0A090VVX4"/>
<evidence type="ECO:0000313" key="3">
    <source>
        <dbReference type="EMBL" id="GAL71727.1"/>
    </source>
</evidence>
<dbReference type="STRING" id="504487.JCM19538_2730"/>
<protein>
    <submittedName>
        <fullName evidence="5">FAD-dependent sensor of blue light</fullName>
    </submittedName>
</protein>
<dbReference type="eggNOG" id="COG3431">
    <property type="taxonomic scope" value="Bacteria"/>
</dbReference>
<gene>
    <name evidence="5" type="ORF">CLV33_10186</name>
    <name evidence="2" type="ORF">JCM19301_1220</name>
    <name evidence="3" type="ORF">JCM19302_1877</name>
    <name evidence="4" type="ORF">JCM19538_2730</name>
</gene>
<dbReference type="SUPFAM" id="SSF54975">
    <property type="entry name" value="Acylphosphatase/BLUF domain-like"/>
    <property type="match status" value="1"/>
</dbReference>
<dbReference type="InterPro" id="IPR007024">
    <property type="entry name" value="BLUF_domain"/>
</dbReference>
<dbReference type="GO" id="GO:0009882">
    <property type="term" value="F:blue light photoreceptor activity"/>
    <property type="evidence" value="ECO:0007669"/>
    <property type="project" value="InterPro"/>
</dbReference>
<dbReference type="RefSeq" id="WP_052415028.1">
    <property type="nucleotide sequence ID" value="NZ_BBNR01000016.1"/>
</dbReference>
<dbReference type="Proteomes" id="UP000029646">
    <property type="component" value="Unassembled WGS sequence"/>
</dbReference>
<sequence length="136" mass="15950">MLKTICYISDSRSNESIESIKKIYKKAKENNLINNITGILIFHNGNFLQVLEGLEENVDKTFDKIRFDTRHRNIIKVININVEERIFEDYNFGFTVVKSSSEFEELNEYLNWLKNADHQVANKLITMVENFIKTVG</sequence>
<dbReference type="Proteomes" id="UP000251545">
    <property type="component" value="Unassembled WGS sequence"/>
</dbReference>
<evidence type="ECO:0000259" key="1">
    <source>
        <dbReference type="PROSITE" id="PS50925"/>
    </source>
</evidence>
<evidence type="ECO:0000313" key="6">
    <source>
        <dbReference type="Proteomes" id="UP000029641"/>
    </source>
</evidence>
<keyword evidence="7" id="KW-1185">Reference proteome</keyword>